<dbReference type="InterPro" id="IPR011598">
    <property type="entry name" value="bHLH_dom"/>
</dbReference>
<feature type="domain" description="BHLH" evidence="6">
    <location>
        <begin position="257"/>
        <end position="307"/>
    </location>
</feature>
<feature type="compositionally biased region" description="Polar residues" evidence="5">
    <location>
        <begin position="248"/>
        <end position="258"/>
    </location>
</feature>
<dbReference type="PANTHER" id="PTHR46412">
    <property type="entry name" value="BES1-INTERACTING MYC-LIKE PROTEIN"/>
    <property type="match status" value="1"/>
</dbReference>
<evidence type="ECO:0000256" key="1">
    <source>
        <dbReference type="ARBA" id="ARBA00004123"/>
    </source>
</evidence>
<evidence type="ECO:0000256" key="5">
    <source>
        <dbReference type="SAM" id="MobiDB-lite"/>
    </source>
</evidence>
<feature type="region of interest" description="Disordered" evidence="5">
    <location>
        <begin position="149"/>
        <end position="204"/>
    </location>
</feature>
<protein>
    <recommendedName>
        <fullName evidence="6">BHLH domain-containing protein</fullName>
    </recommendedName>
</protein>
<feature type="region of interest" description="Disordered" evidence="5">
    <location>
        <begin position="415"/>
        <end position="441"/>
    </location>
</feature>
<dbReference type="eggNOG" id="ENOG502QUDM">
    <property type="taxonomic scope" value="Eukaryota"/>
</dbReference>
<feature type="region of interest" description="Disordered" evidence="5">
    <location>
        <begin position="240"/>
        <end position="273"/>
    </location>
</feature>
<dbReference type="EnsemblPlants" id="MELO3C017257.2.1">
    <property type="protein sequence ID" value="MELO3C017257.2.1"/>
    <property type="gene ID" value="MELO3C017257.2"/>
</dbReference>
<feature type="compositionally biased region" description="Basic and acidic residues" evidence="5">
    <location>
        <begin position="52"/>
        <end position="67"/>
    </location>
</feature>
<reference evidence="7" key="1">
    <citation type="submission" date="2023-03" db="UniProtKB">
        <authorList>
            <consortium name="EnsemblPlants"/>
        </authorList>
    </citation>
    <scope>IDENTIFICATION</scope>
</reference>
<comment type="subcellular location">
    <subcellularLocation>
        <location evidence="1">Nucleus</location>
    </subcellularLocation>
</comment>
<dbReference type="PANTHER" id="PTHR46412:SF3">
    <property type="entry name" value="TRANSCRIPTION FACTOR BIM1"/>
    <property type="match status" value="1"/>
</dbReference>
<evidence type="ECO:0000259" key="6">
    <source>
        <dbReference type="PROSITE" id="PS50888"/>
    </source>
</evidence>
<keyword evidence="4" id="KW-0539">Nucleus</keyword>
<dbReference type="InterPro" id="IPR044295">
    <property type="entry name" value="BIM1/2/3"/>
</dbReference>
<dbReference type="SUPFAM" id="SSF47459">
    <property type="entry name" value="HLH, helix-loop-helix DNA-binding domain"/>
    <property type="match status" value="1"/>
</dbReference>
<evidence type="ECO:0000256" key="3">
    <source>
        <dbReference type="ARBA" id="ARBA00023163"/>
    </source>
</evidence>
<feature type="compositionally biased region" description="Basic and acidic residues" evidence="5">
    <location>
        <begin position="151"/>
        <end position="165"/>
    </location>
</feature>
<feature type="compositionally biased region" description="Polar residues" evidence="5">
    <location>
        <begin position="24"/>
        <end position="41"/>
    </location>
</feature>
<feature type="compositionally biased region" description="Basic and acidic residues" evidence="5">
    <location>
        <begin position="263"/>
        <end position="273"/>
    </location>
</feature>
<dbReference type="Pfam" id="PF00010">
    <property type="entry name" value="HLH"/>
    <property type="match status" value="1"/>
</dbReference>
<feature type="region of interest" description="Disordered" evidence="5">
    <location>
        <begin position="107"/>
        <end position="133"/>
    </location>
</feature>
<dbReference type="SMART" id="SM00353">
    <property type="entry name" value="HLH"/>
    <property type="match status" value="1"/>
</dbReference>
<proteinExistence type="predicted"/>
<dbReference type="InterPro" id="IPR036638">
    <property type="entry name" value="HLH_DNA-bd_sf"/>
</dbReference>
<feature type="compositionally biased region" description="Polar residues" evidence="5">
    <location>
        <begin position="166"/>
        <end position="204"/>
    </location>
</feature>
<keyword evidence="3" id="KW-0804">Transcription</keyword>
<dbReference type="RefSeq" id="XP_008453321.2">
    <property type="nucleotide sequence ID" value="XM_008455099.3"/>
</dbReference>
<name>A0A9I9DEN2_CUCME</name>
<dbReference type="PROSITE" id="PS50888">
    <property type="entry name" value="BHLH"/>
    <property type="match status" value="1"/>
</dbReference>
<evidence type="ECO:0000313" key="7">
    <source>
        <dbReference type="EnsemblPlants" id="MELO3C017257.2.1"/>
    </source>
</evidence>
<evidence type="ECO:0000256" key="4">
    <source>
        <dbReference type="ARBA" id="ARBA00023242"/>
    </source>
</evidence>
<gene>
    <name evidence="7" type="primary">103494074</name>
</gene>
<keyword evidence="2" id="KW-0805">Transcription regulation</keyword>
<organism evidence="7">
    <name type="scientific">Cucumis melo</name>
    <name type="common">Muskmelon</name>
    <dbReference type="NCBI Taxonomy" id="3656"/>
    <lineage>
        <taxon>Eukaryota</taxon>
        <taxon>Viridiplantae</taxon>
        <taxon>Streptophyta</taxon>
        <taxon>Embryophyta</taxon>
        <taxon>Tracheophyta</taxon>
        <taxon>Spermatophyta</taxon>
        <taxon>Magnoliopsida</taxon>
        <taxon>eudicotyledons</taxon>
        <taxon>Gunneridae</taxon>
        <taxon>Pentapetalae</taxon>
        <taxon>rosids</taxon>
        <taxon>fabids</taxon>
        <taxon>Cucurbitales</taxon>
        <taxon>Cucurbitaceae</taxon>
        <taxon>Benincaseae</taxon>
        <taxon>Cucumis</taxon>
    </lineage>
</organism>
<evidence type="ECO:0000256" key="2">
    <source>
        <dbReference type="ARBA" id="ARBA00023015"/>
    </source>
</evidence>
<feature type="region of interest" description="Disordered" evidence="5">
    <location>
        <begin position="1"/>
        <end position="83"/>
    </location>
</feature>
<accession>A0A9I9DEN2</accession>
<dbReference type="Gene3D" id="4.10.280.10">
    <property type="entry name" value="Helix-loop-helix DNA-binding domain"/>
    <property type="match status" value="1"/>
</dbReference>
<sequence>MELPQPRPFGAEGSKSTHDFLSLYTHSSPQLDPRSTAQGSYLKTHDFLQPQERIRKASTKEEADVERPPPPAPPPSVEHLLPGGIGTYSISHVSYFDQRVVLPKPEGSVFTGVRSSSSAERNDENSNGSSFAAAGSGFTLWEECSVKKGKTGKENNVGDRPHEPRASTSQWTASMERPSQSSSNNHHNTFSCLSSSQPTGTKNPTFMEMLKSAQSTSQDEELDDDGDFVIKKETSTANKGGLRIKVDGNSSDQKANTPRSKHSATEQRRRSKINDRFQMLRGLIPHSDQKRDKASFLLEVVEYIQFLQEKVQKYEGSYQEWNQEMAKLVPLRNNQRSADVYNDQPRGISSGSVPALVLAAKFIEKNSPLSPIVPGSSHNAVDSDTSSASTLKAVDHHSGRTSNALPFPMSMPPKLSACTRDGNLVPQPPKQLSSGTDHSSLRPEIRSCEARCYNSDVAVASEMQKEQDLTIEGGTINISSIYSQGLLNTLTHALQSSGVDLSQARISVQIELGKRATRRAISPASIVKDVNDMGTMHARVSATEDSERATKKLKTTMKN</sequence>
<dbReference type="CDD" id="cd11453">
    <property type="entry name" value="bHLH_AtBIM_like"/>
    <property type="match status" value="1"/>
</dbReference>